<dbReference type="InterPro" id="IPR036390">
    <property type="entry name" value="WH_DNA-bd_sf"/>
</dbReference>
<dbReference type="GO" id="GO:1900376">
    <property type="term" value="P:regulation of secondary metabolite biosynthetic process"/>
    <property type="evidence" value="ECO:0007669"/>
    <property type="project" value="TreeGrafter"/>
</dbReference>
<evidence type="ECO:0000256" key="5">
    <source>
        <dbReference type="ARBA" id="ARBA00023125"/>
    </source>
</evidence>
<comment type="cofactor">
    <cofactor evidence="7">
        <name>Zn(2+)</name>
        <dbReference type="ChEBI" id="CHEBI:29105"/>
    </cofactor>
    <text evidence="7">Binds 1 zinc ion per subunit.</text>
</comment>
<keyword evidence="2" id="KW-0678">Repressor</keyword>
<proteinExistence type="inferred from homology"/>
<feature type="binding site" evidence="7">
    <location>
        <position position="78"/>
    </location>
    <ligand>
        <name>Zn(2+)</name>
        <dbReference type="ChEBI" id="CHEBI:29105"/>
    </ligand>
</feature>
<dbReference type="GO" id="GO:0045892">
    <property type="term" value="P:negative regulation of DNA-templated transcription"/>
    <property type="evidence" value="ECO:0007669"/>
    <property type="project" value="TreeGrafter"/>
</dbReference>
<dbReference type="EMBL" id="DSBT01000396">
    <property type="protein sequence ID" value="HDP79016.1"/>
    <property type="molecule type" value="Genomic_DNA"/>
</dbReference>
<feature type="binding site" evidence="7">
    <location>
        <position position="81"/>
    </location>
    <ligand>
        <name>Zn(2+)</name>
        <dbReference type="ChEBI" id="CHEBI:29105"/>
    </ligand>
</feature>
<sequence>MRRLTSLRREILDRINNSNAPLNADSIHGMLKGSPNLSSVYRSLSFLEEEGLIRSVSFECETRFYFSSQKEPIHFLHCKRCHKTEPFYECFADSLAESVAEDRDFTITGHVFYFIGICGECKRKMFSDIEEGKM</sequence>
<keyword evidence="6" id="KW-0804">Transcription</keyword>
<evidence type="ECO:0000256" key="2">
    <source>
        <dbReference type="ARBA" id="ARBA00022491"/>
    </source>
</evidence>
<dbReference type="InterPro" id="IPR036388">
    <property type="entry name" value="WH-like_DNA-bd_sf"/>
</dbReference>
<reference evidence="9" key="1">
    <citation type="journal article" date="2020" name="mSystems">
        <title>Genome- and Community-Level Interaction Insights into Carbon Utilization and Element Cycling Functions of Hydrothermarchaeota in Hydrothermal Sediment.</title>
        <authorList>
            <person name="Zhou Z."/>
            <person name="Liu Y."/>
            <person name="Xu W."/>
            <person name="Pan J."/>
            <person name="Luo Z.H."/>
            <person name="Li M."/>
        </authorList>
    </citation>
    <scope>NUCLEOTIDE SEQUENCE [LARGE SCALE GENOMIC DNA]</scope>
    <source>
        <strain evidence="9">SpSt-1179</strain>
    </source>
</reference>
<feature type="binding site" evidence="8">
    <location>
        <position position="110"/>
    </location>
    <ligand>
        <name>Fe cation</name>
        <dbReference type="ChEBI" id="CHEBI:24875"/>
    </ligand>
</feature>
<evidence type="ECO:0000256" key="7">
    <source>
        <dbReference type="PIRSR" id="PIRSR602481-1"/>
    </source>
</evidence>
<keyword evidence="3 7" id="KW-0862">Zinc</keyword>
<organism evidence="9">
    <name type="scientific">Mesotoga infera</name>
    <dbReference type="NCBI Taxonomy" id="1236046"/>
    <lineage>
        <taxon>Bacteria</taxon>
        <taxon>Thermotogati</taxon>
        <taxon>Thermotogota</taxon>
        <taxon>Thermotogae</taxon>
        <taxon>Kosmotogales</taxon>
        <taxon>Kosmotogaceae</taxon>
        <taxon>Mesotoga</taxon>
    </lineage>
</organism>
<name>A0A7C1CXN1_9BACT</name>
<comment type="similarity">
    <text evidence="1">Belongs to the Fur family.</text>
</comment>
<dbReference type="CDD" id="cd07153">
    <property type="entry name" value="Fur_like"/>
    <property type="match status" value="1"/>
</dbReference>
<dbReference type="Gene3D" id="3.30.1490.190">
    <property type="match status" value="1"/>
</dbReference>
<dbReference type="InterPro" id="IPR043135">
    <property type="entry name" value="Fur_C"/>
</dbReference>
<dbReference type="InterPro" id="IPR002481">
    <property type="entry name" value="FUR"/>
</dbReference>
<accession>A0A7C1CXN1</accession>
<gene>
    <name evidence="9" type="ORF">ENN47_12745</name>
</gene>
<evidence type="ECO:0000256" key="8">
    <source>
        <dbReference type="PIRSR" id="PIRSR602481-2"/>
    </source>
</evidence>
<dbReference type="GO" id="GO:0000976">
    <property type="term" value="F:transcription cis-regulatory region binding"/>
    <property type="evidence" value="ECO:0007669"/>
    <property type="project" value="TreeGrafter"/>
</dbReference>
<dbReference type="GO" id="GO:0003700">
    <property type="term" value="F:DNA-binding transcription factor activity"/>
    <property type="evidence" value="ECO:0007669"/>
    <property type="project" value="InterPro"/>
</dbReference>
<dbReference type="Pfam" id="PF01475">
    <property type="entry name" value="FUR"/>
    <property type="match status" value="1"/>
</dbReference>
<evidence type="ECO:0000256" key="6">
    <source>
        <dbReference type="ARBA" id="ARBA00023163"/>
    </source>
</evidence>
<evidence type="ECO:0000256" key="1">
    <source>
        <dbReference type="ARBA" id="ARBA00007957"/>
    </source>
</evidence>
<dbReference type="SUPFAM" id="SSF46785">
    <property type="entry name" value="Winged helix' DNA-binding domain"/>
    <property type="match status" value="1"/>
</dbReference>
<dbReference type="Proteomes" id="UP000886198">
    <property type="component" value="Unassembled WGS sequence"/>
</dbReference>
<keyword evidence="7" id="KW-0479">Metal-binding</keyword>
<evidence type="ECO:0000313" key="9">
    <source>
        <dbReference type="EMBL" id="HDP79016.1"/>
    </source>
</evidence>
<dbReference type="AlphaFoldDB" id="A0A7C1CXN1"/>
<dbReference type="PANTHER" id="PTHR33202">
    <property type="entry name" value="ZINC UPTAKE REGULATION PROTEIN"/>
    <property type="match status" value="1"/>
</dbReference>
<protein>
    <submittedName>
        <fullName evidence="9">Transcriptional repressor</fullName>
    </submittedName>
</protein>
<comment type="caution">
    <text evidence="9">The sequence shown here is derived from an EMBL/GenBank/DDBJ whole genome shotgun (WGS) entry which is preliminary data.</text>
</comment>
<keyword evidence="8" id="KW-0408">Iron</keyword>
<dbReference type="PANTHER" id="PTHR33202:SF7">
    <property type="entry name" value="FERRIC UPTAKE REGULATION PROTEIN"/>
    <property type="match status" value="1"/>
</dbReference>
<evidence type="ECO:0000256" key="3">
    <source>
        <dbReference type="ARBA" id="ARBA00022833"/>
    </source>
</evidence>
<dbReference type="GO" id="GO:0008270">
    <property type="term" value="F:zinc ion binding"/>
    <property type="evidence" value="ECO:0007669"/>
    <property type="project" value="TreeGrafter"/>
</dbReference>
<keyword evidence="5" id="KW-0238">DNA-binding</keyword>
<feature type="binding site" evidence="7">
    <location>
        <position position="118"/>
    </location>
    <ligand>
        <name>Zn(2+)</name>
        <dbReference type="ChEBI" id="CHEBI:29105"/>
    </ligand>
</feature>
<comment type="cofactor">
    <cofactor evidence="8">
        <name>Mn(2+)</name>
        <dbReference type="ChEBI" id="CHEBI:29035"/>
    </cofactor>
    <cofactor evidence="8">
        <name>Fe(2+)</name>
        <dbReference type="ChEBI" id="CHEBI:29033"/>
    </cofactor>
    <text evidence="8">Binds 1 Mn(2+) or Fe(2+) ion per subunit.</text>
</comment>
<keyword evidence="4" id="KW-0805">Transcription regulation</keyword>
<evidence type="ECO:0000256" key="4">
    <source>
        <dbReference type="ARBA" id="ARBA00023015"/>
    </source>
</evidence>
<feature type="binding site" evidence="7">
    <location>
        <position position="121"/>
    </location>
    <ligand>
        <name>Zn(2+)</name>
        <dbReference type="ChEBI" id="CHEBI:29105"/>
    </ligand>
</feature>
<dbReference type="Gene3D" id="1.10.10.10">
    <property type="entry name" value="Winged helix-like DNA-binding domain superfamily/Winged helix DNA-binding domain"/>
    <property type="match status" value="1"/>
</dbReference>